<feature type="region of interest" description="Disordered" evidence="1">
    <location>
        <begin position="34"/>
        <end position="84"/>
    </location>
</feature>
<gene>
    <name evidence="2" type="ORF">C8N42_102190</name>
</gene>
<reference evidence="2 3" key="1">
    <citation type="submission" date="2018-04" db="EMBL/GenBank/DDBJ databases">
        <title>Genomic Encyclopedia of Archaeal and Bacterial Type Strains, Phase II (KMG-II): from individual species to whole genera.</title>
        <authorList>
            <person name="Goeker M."/>
        </authorList>
    </citation>
    <scope>NUCLEOTIDE SEQUENCE [LARGE SCALE GENOMIC DNA]</scope>
    <source>
        <strain evidence="2 3">DSM 100434</strain>
    </source>
</reference>
<dbReference type="RefSeq" id="WP_107815246.1">
    <property type="nucleotide sequence ID" value="NZ_QAOH01000002.1"/>
</dbReference>
<name>A0A2T5HUK6_9RHOB</name>
<keyword evidence="3" id="KW-1185">Reference proteome</keyword>
<dbReference type="Proteomes" id="UP000244077">
    <property type="component" value="Unassembled WGS sequence"/>
</dbReference>
<protein>
    <submittedName>
        <fullName evidence="2">Uncharacterized protein</fullName>
    </submittedName>
</protein>
<comment type="caution">
    <text evidence="2">The sequence shown here is derived from an EMBL/GenBank/DDBJ whole genome shotgun (WGS) entry which is preliminary data.</text>
</comment>
<organism evidence="2 3">
    <name type="scientific">Celeribacter persicus</name>
    <dbReference type="NCBI Taxonomy" id="1651082"/>
    <lineage>
        <taxon>Bacteria</taxon>
        <taxon>Pseudomonadati</taxon>
        <taxon>Pseudomonadota</taxon>
        <taxon>Alphaproteobacteria</taxon>
        <taxon>Rhodobacterales</taxon>
        <taxon>Roseobacteraceae</taxon>
        <taxon>Celeribacter</taxon>
    </lineage>
</organism>
<feature type="compositionally biased region" description="Basic residues" evidence="1">
    <location>
        <begin position="73"/>
        <end position="84"/>
    </location>
</feature>
<dbReference type="EMBL" id="QAOH01000002">
    <property type="protein sequence ID" value="PTQ75270.1"/>
    <property type="molecule type" value="Genomic_DNA"/>
</dbReference>
<evidence type="ECO:0000313" key="3">
    <source>
        <dbReference type="Proteomes" id="UP000244077"/>
    </source>
</evidence>
<evidence type="ECO:0000313" key="2">
    <source>
        <dbReference type="EMBL" id="PTQ75270.1"/>
    </source>
</evidence>
<accession>A0A2T5HUK6</accession>
<evidence type="ECO:0000256" key="1">
    <source>
        <dbReference type="SAM" id="MobiDB-lite"/>
    </source>
</evidence>
<proteinExistence type="predicted"/>
<dbReference type="AlphaFoldDB" id="A0A2T5HUK6"/>
<sequence>MNLDRLISMIINRTIRTFVNKGVDVGIDAGTKHLAKRRSAKTGQDAKLTPEEEQQAQKRLAGQAKKTVQNARKISRLSRRIGRF</sequence>
<dbReference type="OrthoDB" id="7876991at2"/>